<keyword evidence="2 7" id="KW-0813">Transport</keyword>
<dbReference type="Proteomes" id="UP000190857">
    <property type="component" value="Unassembled WGS sequence"/>
</dbReference>
<dbReference type="EMBL" id="FUZP01000002">
    <property type="protein sequence ID" value="SKC63556.1"/>
    <property type="molecule type" value="Genomic_DNA"/>
</dbReference>
<dbReference type="GO" id="GO:0005886">
    <property type="term" value="C:plasma membrane"/>
    <property type="evidence" value="ECO:0007669"/>
    <property type="project" value="UniProtKB-SubCell"/>
</dbReference>
<dbReference type="Pfam" id="PF00528">
    <property type="entry name" value="BPD_transp_1"/>
    <property type="match status" value="1"/>
</dbReference>
<evidence type="ECO:0000256" key="2">
    <source>
        <dbReference type="ARBA" id="ARBA00022448"/>
    </source>
</evidence>
<dbReference type="RefSeq" id="WP_079728326.1">
    <property type="nucleotide sequence ID" value="NZ_FUZP01000002.1"/>
</dbReference>
<evidence type="ECO:0000256" key="6">
    <source>
        <dbReference type="ARBA" id="ARBA00023136"/>
    </source>
</evidence>
<reference evidence="10 11" key="1">
    <citation type="submission" date="2017-02" db="EMBL/GenBank/DDBJ databases">
        <authorList>
            <person name="Peterson S.W."/>
        </authorList>
    </citation>
    <scope>NUCLEOTIDE SEQUENCE [LARGE SCALE GENOMIC DNA]</scope>
    <source>
        <strain evidence="10 11">VKM Ac-2059</strain>
    </source>
</reference>
<feature type="transmembrane region" description="Helical" evidence="7">
    <location>
        <begin position="41"/>
        <end position="68"/>
    </location>
</feature>
<dbReference type="STRING" id="123320.SAMN06309945_2286"/>
<evidence type="ECO:0000256" key="1">
    <source>
        <dbReference type="ARBA" id="ARBA00004651"/>
    </source>
</evidence>
<feature type="domain" description="ABC transmembrane type-1" evidence="9">
    <location>
        <begin position="108"/>
        <end position="297"/>
    </location>
</feature>
<keyword evidence="11" id="KW-1185">Reference proteome</keyword>
<name>A0A1T5KII1_9MICO</name>
<dbReference type="GO" id="GO:0055085">
    <property type="term" value="P:transmembrane transport"/>
    <property type="evidence" value="ECO:0007669"/>
    <property type="project" value="InterPro"/>
</dbReference>
<dbReference type="InterPro" id="IPR000515">
    <property type="entry name" value="MetI-like"/>
</dbReference>
<dbReference type="CDD" id="cd06261">
    <property type="entry name" value="TM_PBP2"/>
    <property type="match status" value="1"/>
</dbReference>
<feature type="transmembrane region" description="Helical" evidence="7">
    <location>
        <begin position="272"/>
        <end position="297"/>
    </location>
</feature>
<feature type="transmembrane region" description="Helical" evidence="7">
    <location>
        <begin position="170"/>
        <end position="189"/>
    </location>
</feature>
<gene>
    <name evidence="10" type="ORF">SAMN06309945_2286</name>
</gene>
<comment type="similarity">
    <text evidence="7">Belongs to the binding-protein-dependent transport system permease family.</text>
</comment>
<feature type="transmembrane region" description="Helical" evidence="7">
    <location>
        <begin position="144"/>
        <end position="164"/>
    </location>
</feature>
<dbReference type="PANTHER" id="PTHR43386:SF25">
    <property type="entry name" value="PEPTIDE ABC TRANSPORTER PERMEASE PROTEIN"/>
    <property type="match status" value="1"/>
</dbReference>
<keyword evidence="5 7" id="KW-1133">Transmembrane helix</keyword>
<feature type="compositionally biased region" description="Basic residues" evidence="8">
    <location>
        <begin position="16"/>
        <end position="31"/>
    </location>
</feature>
<evidence type="ECO:0000313" key="11">
    <source>
        <dbReference type="Proteomes" id="UP000190857"/>
    </source>
</evidence>
<comment type="subcellular location">
    <subcellularLocation>
        <location evidence="1 7">Cell membrane</location>
        <topology evidence="1 7">Multi-pass membrane protein</topology>
    </subcellularLocation>
</comment>
<dbReference type="AlphaFoldDB" id="A0A1T5KII1"/>
<dbReference type="InterPro" id="IPR035906">
    <property type="entry name" value="MetI-like_sf"/>
</dbReference>
<dbReference type="SUPFAM" id="SSF161098">
    <property type="entry name" value="MetI-like"/>
    <property type="match status" value="1"/>
</dbReference>
<protein>
    <submittedName>
        <fullName evidence="10">Peptide/nickel transport system permease protein</fullName>
    </submittedName>
</protein>
<evidence type="ECO:0000256" key="3">
    <source>
        <dbReference type="ARBA" id="ARBA00022475"/>
    </source>
</evidence>
<feature type="transmembrane region" description="Helical" evidence="7">
    <location>
        <begin position="112"/>
        <end position="132"/>
    </location>
</feature>
<dbReference type="PANTHER" id="PTHR43386">
    <property type="entry name" value="OLIGOPEPTIDE TRANSPORT SYSTEM PERMEASE PROTEIN APPC"/>
    <property type="match status" value="1"/>
</dbReference>
<evidence type="ECO:0000313" key="10">
    <source>
        <dbReference type="EMBL" id="SKC63556.1"/>
    </source>
</evidence>
<dbReference type="PROSITE" id="PS50928">
    <property type="entry name" value="ABC_TM1"/>
    <property type="match status" value="1"/>
</dbReference>
<evidence type="ECO:0000256" key="8">
    <source>
        <dbReference type="SAM" id="MobiDB-lite"/>
    </source>
</evidence>
<dbReference type="InterPro" id="IPR050366">
    <property type="entry name" value="BP-dependent_transpt_permease"/>
</dbReference>
<keyword evidence="4 7" id="KW-0812">Transmembrane</keyword>
<proteinExistence type="inferred from homology"/>
<accession>A0A1T5KII1</accession>
<evidence type="ECO:0000256" key="4">
    <source>
        <dbReference type="ARBA" id="ARBA00022692"/>
    </source>
</evidence>
<keyword evidence="6 7" id="KW-0472">Membrane</keyword>
<evidence type="ECO:0000256" key="5">
    <source>
        <dbReference type="ARBA" id="ARBA00022989"/>
    </source>
</evidence>
<feature type="region of interest" description="Disordered" evidence="8">
    <location>
        <begin position="1"/>
        <end position="31"/>
    </location>
</feature>
<sequence length="314" mass="32896">MTTIQTGAPTPDPRRVRQLARRSSAARRGGRPAGRRTWWRALLATPSGLYGVVAVVVLVAAAGVSLVYTPYDPGAANPYDQWFGPSLTHLMGTDNVGRDIFSVLLAGSRTTVQVAVGSALIAAVVGVALAALGSLTARWVREGIAVLIDILIAFPTILVALMLASVFGGSLGVVIVAVGVSFGVNIARVSRGEIRRIARSEYVLAATASGLGRGRVLTRHLLPNIAPVFIVQLSWSMALAVLAEAGLSYLGYGAPASTPSWGRLLAELQPYIGVHPLAVLWPGLVITLTVLGFNLLGDGLRDATDPRVRQGGNR</sequence>
<organism evidence="10 11">
    <name type="scientific">Okibacterium fritillariae</name>
    <dbReference type="NCBI Taxonomy" id="123320"/>
    <lineage>
        <taxon>Bacteria</taxon>
        <taxon>Bacillati</taxon>
        <taxon>Actinomycetota</taxon>
        <taxon>Actinomycetes</taxon>
        <taxon>Micrococcales</taxon>
        <taxon>Microbacteriaceae</taxon>
        <taxon>Okibacterium</taxon>
    </lineage>
</organism>
<dbReference type="Gene3D" id="1.10.3720.10">
    <property type="entry name" value="MetI-like"/>
    <property type="match status" value="1"/>
</dbReference>
<keyword evidence="3" id="KW-1003">Cell membrane</keyword>
<evidence type="ECO:0000259" key="9">
    <source>
        <dbReference type="PROSITE" id="PS50928"/>
    </source>
</evidence>
<feature type="transmembrane region" description="Helical" evidence="7">
    <location>
        <begin position="225"/>
        <end position="252"/>
    </location>
</feature>
<evidence type="ECO:0000256" key="7">
    <source>
        <dbReference type="RuleBase" id="RU363032"/>
    </source>
</evidence>
<dbReference type="OrthoDB" id="9812701at2"/>